<evidence type="ECO:0000256" key="2">
    <source>
        <dbReference type="ARBA" id="ARBA00022801"/>
    </source>
</evidence>
<dbReference type="PANTHER" id="PTHR42693">
    <property type="entry name" value="ARYLSULFATASE FAMILY MEMBER"/>
    <property type="match status" value="1"/>
</dbReference>
<sequence>MSKRNRSTSSVQDQKGRPNFLFIIVDEERFPTVYENEELKEWRRNNLKTQELLRENGMTFLKHYIGSTACSPSRATLFTGQYPSLHGVTQTTGVAKGAFDPNVFWLDHNTVPTLGDYFRTAGYRTFWKGKWHLSDEDILIPGTHHPLTSYNPTNGIPDPEKEHAYLQANRLDSYGFSGWIGPEPHGADPRNSGSTASVGLSGRDEVYSAEVVDLINSLEQEASTNNHQPWLIVSSFVNPHDITLFGLYSHMLPSYHFTIDPSIPFIPPAPTANETLLTKPSAQWSYRDVYQQALQPTFNTLFYRQLYFSLQKKVDDEMSKVFNALKTSTFYENTIVIFTSDHGSLVGSHGGLFQKWHNTYEEALHVPLIIHSPKHFSQREETDLLSSHVDIIPTLLGLADIDITHIQEKLSKDHMEVHPLAGRDLTPLLKGKLKFPRADEPLYFMTDDDVTRGLNQVSLTGQSYDSVVQPNHIESVIAKLRTGGNKKEEIWKFSRYFDNPQFWSNPGVENHITTTIYTAPVTENTQSEICFTSTKTQPVPDQFELYNLTKDPLEEINLAHPLHETPESKTIQQILIRSLKEQCLQKRRFPTSGNVPGMPSCDS</sequence>
<dbReference type="InterPro" id="IPR050738">
    <property type="entry name" value="Sulfatase"/>
</dbReference>
<dbReference type="PATRIC" id="fig|1679170.3.peg.758"/>
<evidence type="ECO:0000313" key="5">
    <source>
        <dbReference type="Proteomes" id="UP000037146"/>
    </source>
</evidence>
<keyword evidence="2" id="KW-0378">Hydrolase</keyword>
<comment type="similarity">
    <text evidence="1">Belongs to the sulfatase family.</text>
</comment>
<accession>A0A0K9GQ41</accession>
<evidence type="ECO:0000256" key="1">
    <source>
        <dbReference type="ARBA" id="ARBA00008779"/>
    </source>
</evidence>
<dbReference type="AlphaFoldDB" id="A0A0K9GQ41"/>
<dbReference type="GO" id="GO:0004065">
    <property type="term" value="F:arylsulfatase activity"/>
    <property type="evidence" value="ECO:0007669"/>
    <property type="project" value="TreeGrafter"/>
</dbReference>
<evidence type="ECO:0000313" key="4">
    <source>
        <dbReference type="EMBL" id="KMY48706.1"/>
    </source>
</evidence>
<evidence type="ECO:0000259" key="3">
    <source>
        <dbReference type="Pfam" id="PF00884"/>
    </source>
</evidence>
<proteinExistence type="inferred from homology"/>
<feature type="domain" description="Sulfatase N-terminal" evidence="3">
    <location>
        <begin position="18"/>
        <end position="401"/>
    </location>
</feature>
<dbReference type="SUPFAM" id="SSF53649">
    <property type="entry name" value="Alkaline phosphatase-like"/>
    <property type="match status" value="1"/>
</dbReference>
<dbReference type="OrthoDB" id="9762324at2"/>
<name>A0A0K9GQ41_9BACI</name>
<organism evidence="4 5">
    <name type="scientific">Peribacillus loiseleuriae</name>
    <dbReference type="NCBI Taxonomy" id="1679170"/>
    <lineage>
        <taxon>Bacteria</taxon>
        <taxon>Bacillati</taxon>
        <taxon>Bacillota</taxon>
        <taxon>Bacilli</taxon>
        <taxon>Bacillales</taxon>
        <taxon>Bacillaceae</taxon>
        <taxon>Peribacillus</taxon>
    </lineage>
</organism>
<keyword evidence="5" id="KW-1185">Reference proteome</keyword>
<dbReference type="PANTHER" id="PTHR42693:SF53">
    <property type="entry name" value="ENDO-4-O-SULFATASE"/>
    <property type="match status" value="1"/>
</dbReference>
<gene>
    <name evidence="4" type="ORF">AC625_03605</name>
</gene>
<comment type="caution">
    <text evidence="4">The sequence shown here is derived from an EMBL/GenBank/DDBJ whole genome shotgun (WGS) entry which is preliminary data.</text>
</comment>
<dbReference type="Proteomes" id="UP000037146">
    <property type="component" value="Unassembled WGS sequence"/>
</dbReference>
<dbReference type="RefSeq" id="WP_049680032.1">
    <property type="nucleotide sequence ID" value="NZ_LFZW01000001.1"/>
</dbReference>
<dbReference type="Pfam" id="PF00884">
    <property type="entry name" value="Sulfatase"/>
    <property type="match status" value="1"/>
</dbReference>
<dbReference type="InterPro" id="IPR000917">
    <property type="entry name" value="Sulfatase_N"/>
</dbReference>
<dbReference type="EMBL" id="LFZW01000001">
    <property type="protein sequence ID" value="KMY48706.1"/>
    <property type="molecule type" value="Genomic_DNA"/>
</dbReference>
<reference evidence="5" key="1">
    <citation type="submission" date="2015-07" db="EMBL/GenBank/DDBJ databases">
        <title>Genome sequencing project for genomic taxonomy and phylogenomics of Bacillus-like bacteria.</title>
        <authorList>
            <person name="Liu B."/>
            <person name="Wang J."/>
            <person name="Zhu Y."/>
            <person name="Liu G."/>
            <person name="Chen Q."/>
            <person name="Chen Z."/>
            <person name="Lan J."/>
            <person name="Che J."/>
            <person name="Ge C."/>
            <person name="Shi H."/>
            <person name="Pan Z."/>
            <person name="Liu X."/>
        </authorList>
    </citation>
    <scope>NUCLEOTIDE SEQUENCE [LARGE SCALE GENOMIC DNA]</scope>
    <source>
        <strain evidence="5">FJAT-27997</strain>
    </source>
</reference>
<dbReference type="Gene3D" id="3.40.720.10">
    <property type="entry name" value="Alkaline Phosphatase, subunit A"/>
    <property type="match status" value="1"/>
</dbReference>
<protein>
    <submittedName>
        <fullName evidence="4">Arylsulfatase</fullName>
    </submittedName>
</protein>
<dbReference type="STRING" id="1679170.AC625_03605"/>
<dbReference type="InterPro" id="IPR017850">
    <property type="entry name" value="Alkaline_phosphatase_core_sf"/>
</dbReference>